<reference evidence="3 4" key="1">
    <citation type="submission" date="2024-06" db="EMBL/GenBank/DDBJ databases">
        <authorList>
            <person name="Chen R.Y."/>
        </authorList>
    </citation>
    <scope>NUCLEOTIDE SEQUENCE [LARGE SCALE GENOMIC DNA]</scope>
    <source>
        <strain evidence="3 4">D2</strain>
    </source>
</reference>
<dbReference type="PROSITE" id="PS51257">
    <property type="entry name" value="PROKAR_LIPOPROTEIN"/>
    <property type="match status" value="1"/>
</dbReference>
<feature type="coiled-coil region" evidence="1">
    <location>
        <begin position="103"/>
        <end position="153"/>
    </location>
</feature>
<keyword evidence="4" id="KW-1185">Reference proteome</keyword>
<dbReference type="InterPro" id="IPR021342">
    <property type="entry name" value="DUF2959"/>
</dbReference>
<evidence type="ECO:0000313" key="3">
    <source>
        <dbReference type="EMBL" id="MER2491851.1"/>
    </source>
</evidence>
<name>A0ABV1RFY8_9ALTE</name>
<feature type="chain" id="PRO_5047182791" evidence="2">
    <location>
        <begin position="23"/>
        <end position="213"/>
    </location>
</feature>
<proteinExistence type="predicted"/>
<protein>
    <submittedName>
        <fullName evidence="3">DUF2959 domain-containing protein</fullName>
    </submittedName>
</protein>
<dbReference type="Pfam" id="PF11172">
    <property type="entry name" value="DUF2959"/>
    <property type="match status" value="1"/>
</dbReference>
<evidence type="ECO:0000256" key="2">
    <source>
        <dbReference type="SAM" id="SignalP"/>
    </source>
</evidence>
<accession>A0ABV1RFY8</accession>
<evidence type="ECO:0000256" key="1">
    <source>
        <dbReference type="SAM" id="Coils"/>
    </source>
</evidence>
<keyword evidence="2" id="KW-0732">Signal</keyword>
<feature type="signal peptide" evidence="2">
    <location>
        <begin position="1"/>
        <end position="22"/>
    </location>
</feature>
<dbReference type="Proteomes" id="UP001467690">
    <property type="component" value="Unassembled WGS sequence"/>
</dbReference>
<organism evidence="3 4">
    <name type="scientific">Catenovulum sediminis</name>
    <dbReference type="NCBI Taxonomy" id="1740262"/>
    <lineage>
        <taxon>Bacteria</taxon>
        <taxon>Pseudomonadati</taxon>
        <taxon>Pseudomonadota</taxon>
        <taxon>Gammaproteobacteria</taxon>
        <taxon>Alteromonadales</taxon>
        <taxon>Alteromonadaceae</taxon>
        <taxon>Catenovulum</taxon>
    </lineage>
</organism>
<keyword evidence="1" id="KW-0175">Coiled coil</keyword>
<evidence type="ECO:0000313" key="4">
    <source>
        <dbReference type="Proteomes" id="UP001467690"/>
    </source>
</evidence>
<gene>
    <name evidence="3" type="ORF">ABS311_08135</name>
</gene>
<dbReference type="EMBL" id="JBELOE010000152">
    <property type="protein sequence ID" value="MER2491851.1"/>
    <property type="molecule type" value="Genomic_DNA"/>
</dbReference>
<dbReference type="RefSeq" id="WP_350401430.1">
    <property type="nucleotide sequence ID" value="NZ_JBELOE010000152.1"/>
</dbReference>
<sequence length="213" mass="24092">MKNLLTLVLLSTLVAVSGCQSAYYSAMEKVGVHKRDILVDRVEDVQGAQQDAQQEFKSALEQFQSVINFDGGELQAAYEALHDKYQDSLKAANQVSNHINQVENVAEDLFDEWEDELNLYQNKKLKAQSASKLRATKRQYDKLMRSMRQSESKMQPFLSALQDNVLYLKHNLNAHAIGALKGELSSIQRDVKALVADIELSIQESEKFIQSLQ</sequence>
<comment type="caution">
    <text evidence="3">The sequence shown here is derived from an EMBL/GenBank/DDBJ whole genome shotgun (WGS) entry which is preliminary data.</text>
</comment>